<reference evidence="9" key="4">
    <citation type="submission" date="2019-03" db="UniProtKB">
        <authorList>
            <consortium name="EnsemblPlants"/>
        </authorList>
    </citation>
    <scope>IDENTIFICATION</scope>
</reference>
<comment type="subcellular location">
    <subcellularLocation>
        <location evidence="2">Nucleus</location>
    </subcellularLocation>
</comment>
<keyword evidence="10" id="KW-1185">Reference proteome</keyword>
<dbReference type="GO" id="GO:0046872">
    <property type="term" value="F:metal ion binding"/>
    <property type="evidence" value="ECO:0007669"/>
    <property type="project" value="UniProtKB-KW"/>
</dbReference>
<dbReference type="InterPro" id="IPR027806">
    <property type="entry name" value="HARBI1_dom"/>
</dbReference>
<dbReference type="EnsemblPlants" id="AET3Gv20690700.1">
    <property type="protein sequence ID" value="AET3Gv20690700.1"/>
    <property type="gene ID" value="AET3Gv20690700"/>
</dbReference>
<reference evidence="10" key="2">
    <citation type="journal article" date="2017" name="Nat. Plants">
        <title>The Aegilops tauschii genome reveals multiple impacts of transposons.</title>
        <authorList>
            <person name="Zhao G."/>
            <person name="Zou C."/>
            <person name="Li K."/>
            <person name="Wang K."/>
            <person name="Li T."/>
            <person name="Gao L."/>
            <person name="Zhang X."/>
            <person name="Wang H."/>
            <person name="Yang Z."/>
            <person name="Liu X."/>
            <person name="Jiang W."/>
            <person name="Mao L."/>
            <person name="Kong X."/>
            <person name="Jiao Y."/>
            <person name="Jia J."/>
        </authorList>
    </citation>
    <scope>NUCLEOTIDE SEQUENCE [LARGE SCALE GENOMIC DNA]</scope>
    <source>
        <strain evidence="10">cv. AL8/78</strain>
    </source>
</reference>
<name>A0A453FJ70_AEGTS</name>
<dbReference type="PANTHER" id="PTHR22930">
    <property type="match status" value="1"/>
</dbReference>
<feature type="domain" description="DDE Tnp4" evidence="8">
    <location>
        <begin position="17"/>
        <end position="102"/>
    </location>
</feature>
<evidence type="ECO:0000256" key="7">
    <source>
        <dbReference type="ARBA" id="ARBA00023242"/>
    </source>
</evidence>
<organism evidence="9 10">
    <name type="scientific">Aegilops tauschii subsp. strangulata</name>
    <name type="common">Goatgrass</name>
    <dbReference type="NCBI Taxonomy" id="200361"/>
    <lineage>
        <taxon>Eukaryota</taxon>
        <taxon>Viridiplantae</taxon>
        <taxon>Streptophyta</taxon>
        <taxon>Embryophyta</taxon>
        <taxon>Tracheophyta</taxon>
        <taxon>Spermatophyta</taxon>
        <taxon>Magnoliopsida</taxon>
        <taxon>Liliopsida</taxon>
        <taxon>Poales</taxon>
        <taxon>Poaceae</taxon>
        <taxon>BOP clade</taxon>
        <taxon>Pooideae</taxon>
        <taxon>Triticodae</taxon>
        <taxon>Triticeae</taxon>
        <taxon>Triticinae</taxon>
        <taxon>Aegilops</taxon>
    </lineage>
</organism>
<keyword evidence="6" id="KW-0378">Hydrolase</keyword>
<dbReference type="AlphaFoldDB" id="A0A453FJ70"/>
<dbReference type="STRING" id="200361.A0A453FJ70"/>
<sequence>MSRHDGINIPDGKFYRRDVGYACRPAVLPPFRKTRYHLNKFAGRNYPRTPQELFNRRHSSLRVTVERAFGALKNRFKILDQKPFHPYPTQVKLVLACCIIHNWILQWGVDEFVPEEEDVTPDEVINSGHGVEAFDNEAWKNKRLEWAQAM</sequence>
<evidence type="ECO:0000256" key="3">
    <source>
        <dbReference type="ARBA" id="ARBA00006958"/>
    </source>
</evidence>
<comment type="cofactor">
    <cofactor evidence="1">
        <name>a divalent metal cation</name>
        <dbReference type="ChEBI" id="CHEBI:60240"/>
    </cofactor>
</comment>
<proteinExistence type="inferred from homology"/>
<dbReference type="PANTHER" id="PTHR22930:SF259">
    <property type="entry name" value="OS08G0106900 PROTEIN"/>
    <property type="match status" value="1"/>
</dbReference>
<protein>
    <recommendedName>
        <fullName evidence="8">DDE Tnp4 domain-containing protein</fullName>
    </recommendedName>
</protein>
<dbReference type="Pfam" id="PF13359">
    <property type="entry name" value="DDE_Tnp_4"/>
    <property type="match status" value="1"/>
</dbReference>
<evidence type="ECO:0000256" key="4">
    <source>
        <dbReference type="ARBA" id="ARBA00022722"/>
    </source>
</evidence>
<dbReference type="GO" id="GO:0005634">
    <property type="term" value="C:nucleus"/>
    <property type="evidence" value="ECO:0007669"/>
    <property type="project" value="UniProtKB-SubCell"/>
</dbReference>
<evidence type="ECO:0000256" key="5">
    <source>
        <dbReference type="ARBA" id="ARBA00022723"/>
    </source>
</evidence>
<reference evidence="9" key="3">
    <citation type="journal article" date="2017" name="Nature">
        <title>Genome sequence of the progenitor of the wheat D genome Aegilops tauschii.</title>
        <authorList>
            <person name="Luo M.C."/>
            <person name="Gu Y.Q."/>
            <person name="Puiu D."/>
            <person name="Wang H."/>
            <person name="Twardziok S.O."/>
            <person name="Deal K.R."/>
            <person name="Huo N."/>
            <person name="Zhu T."/>
            <person name="Wang L."/>
            <person name="Wang Y."/>
            <person name="McGuire P.E."/>
            <person name="Liu S."/>
            <person name="Long H."/>
            <person name="Ramasamy R.K."/>
            <person name="Rodriguez J.C."/>
            <person name="Van S.L."/>
            <person name="Yuan L."/>
            <person name="Wang Z."/>
            <person name="Xia Z."/>
            <person name="Xiao L."/>
            <person name="Anderson O.D."/>
            <person name="Ouyang S."/>
            <person name="Liang Y."/>
            <person name="Zimin A.V."/>
            <person name="Pertea G."/>
            <person name="Qi P."/>
            <person name="Bennetzen J.L."/>
            <person name="Dai X."/>
            <person name="Dawson M.W."/>
            <person name="Muller H.G."/>
            <person name="Kugler K."/>
            <person name="Rivarola-Duarte L."/>
            <person name="Spannagl M."/>
            <person name="Mayer K.F.X."/>
            <person name="Lu F.H."/>
            <person name="Bevan M.W."/>
            <person name="Leroy P."/>
            <person name="Li P."/>
            <person name="You F.M."/>
            <person name="Sun Q."/>
            <person name="Liu Z."/>
            <person name="Lyons E."/>
            <person name="Wicker T."/>
            <person name="Salzberg S.L."/>
            <person name="Devos K.M."/>
            <person name="Dvorak J."/>
        </authorList>
    </citation>
    <scope>NUCLEOTIDE SEQUENCE [LARGE SCALE GENOMIC DNA]</scope>
    <source>
        <strain evidence="9">cv. AL8/78</strain>
    </source>
</reference>
<evidence type="ECO:0000256" key="2">
    <source>
        <dbReference type="ARBA" id="ARBA00004123"/>
    </source>
</evidence>
<keyword evidence="4" id="KW-0540">Nuclease</keyword>
<dbReference type="InterPro" id="IPR045249">
    <property type="entry name" value="HARBI1-like"/>
</dbReference>
<dbReference type="GO" id="GO:0004518">
    <property type="term" value="F:nuclease activity"/>
    <property type="evidence" value="ECO:0007669"/>
    <property type="project" value="UniProtKB-KW"/>
</dbReference>
<keyword evidence="5" id="KW-0479">Metal-binding</keyword>
<reference evidence="9" key="5">
    <citation type="journal article" date="2021" name="G3 (Bethesda)">
        <title>Aegilops tauschii genome assembly Aet v5.0 features greater sequence contiguity and improved annotation.</title>
        <authorList>
            <person name="Wang L."/>
            <person name="Zhu T."/>
            <person name="Rodriguez J.C."/>
            <person name="Deal K.R."/>
            <person name="Dubcovsky J."/>
            <person name="McGuire P.E."/>
            <person name="Lux T."/>
            <person name="Spannagl M."/>
            <person name="Mayer K.F.X."/>
            <person name="Baldrich P."/>
            <person name="Meyers B.C."/>
            <person name="Huo N."/>
            <person name="Gu Y.Q."/>
            <person name="Zhou H."/>
            <person name="Devos K.M."/>
            <person name="Bennetzen J.L."/>
            <person name="Unver T."/>
            <person name="Budak H."/>
            <person name="Gulick P.J."/>
            <person name="Galiba G."/>
            <person name="Kalapos B."/>
            <person name="Nelson D.R."/>
            <person name="Li P."/>
            <person name="You F.M."/>
            <person name="Luo M.C."/>
            <person name="Dvorak J."/>
        </authorList>
    </citation>
    <scope>NUCLEOTIDE SEQUENCE [LARGE SCALE GENOMIC DNA]</scope>
    <source>
        <strain evidence="9">cv. AL8/78</strain>
    </source>
</reference>
<evidence type="ECO:0000259" key="8">
    <source>
        <dbReference type="Pfam" id="PF13359"/>
    </source>
</evidence>
<evidence type="ECO:0000256" key="6">
    <source>
        <dbReference type="ARBA" id="ARBA00022801"/>
    </source>
</evidence>
<accession>A0A453FJ70</accession>
<evidence type="ECO:0000313" key="9">
    <source>
        <dbReference type="EnsemblPlants" id="AET3Gv20690700.1"/>
    </source>
</evidence>
<reference evidence="10" key="1">
    <citation type="journal article" date="2014" name="Science">
        <title>Ancient hybridizations among the ancestral genomes of bread wheat.</title>
        <authorList>
            <consortium name="International Wheat Genome Sequencing Consortium,"/>
            <person name="Marcussen T."/>
            <person name="Sandve S.R."/>
            <person name="Heier L."/>
            <person name="Spannagl M."/>
            <person name="Pfeifer M."/>
            <person name="Jakobsen K.S."/>
            <person name="Wulff B.B."/>
            <person name="Steuernagel B."/>
            <person name="Mayer K.F."/>
            <person name="Olsen O.A."/>
        </authorList>
    </citation>
    <scope>NUCLEOTIDE SEQUENCE [LARGE SCALE GENOMIC DNA]</scope>
    <source>
        <strain evidence="10">cv. AL8/78</strain>
    </source>
</reference>
<dbReference type="Gramene" id="AET3Gv20690700.1">
    <property type="protein sequence ID" value="AET3Gv20690700.1"/>
    <property type="gene ID" value="AET3Gv20690700"/>
</dbReference>
<dbReference type="GO" id="GO:0016787">
    <property type="term" value="F:hydrolase activity"/>
    <property type="evidence" value="ECO:0007669"/>
    <property type="project" value="UniProtKB-KW"/>
</dbReference>
<evidence type="ECO:0000256" key="1">
    <source>
        <dbReference type="ARBA" id="ARBA00001968"/>
    </source>
</evidence>
<keyword evidence="7" id="KW-0539">Nucleus</keyword>
<evidence type="ECO:0000313" key="10">
    <source>
        <dbReference type="Proteomes" id="UP000015105"/>
    </source>
</evidence>
<comment type="similarity">
    <text evidence="3">Belongs to the HARBI1 family.</text>
</comment>
<dbReference type="Proteomes" id="UP000015105">
    <property type="component" value="Chromosome 3D"/>
</dbReference>